<sequence length="76" mass="8932">MGTGTYINILVTNNIIMNLLHFDVKSLFSKYITMVTLKKMIEIYKNITLKKMIEISHKKPDCMFHIRLIISNIQET</sequence>
<dbReference type="EMBL" id="GELH01000185">
    <property type="protein sequence ID" value="JAS04087.1"/>
    <property type="molecule type" value="Transcribed_RNA"/>
</dbReference>
<name>A0A194AQL7_PINFU</name>
<proteinExistence type="predicted"/>
<protein>
    <submittedName>
        <fullName evidence="1">Uncharacterized protein</fullName>
    </submittedName>
</protein>
<evidence type="ECO:0000313" key="1">
    <source>
        <dbReference type="EMBL" id="JAS04086.1"/>
    </source>
</evidence>
<reference evidence="1" key="1">
    <citation type="submission" date="2016-03" db="EMBL/GenBank/DDBJ databases">
        <authorList>
            <person name="Ploux O."/>
        </authorList>
    </citation>
    <scope>NUCLEOTIDE SEQUENCE</scope>
    <source>
        <tissue evidence="1">Mantle</tissue>
    </source>
</reference>
<accession>A0A194AQL7</accession>
<dbReference type="EMBL" id="GELH01000186">
    <property type="protein sequence ID" value="JAS04086.1"/>
    <property type="molecule type" value="Transcribed_RNA"/>
</dbReference>
<dbReference type="AlphaFoldDB" id="A0A194AQL7"/>
<organism evidence="1">
    <name type="scientific">Pinctada fucata</name>
    <name type="common">Akoya pearl oyster</name>
    <name type="synonym">Pinctada imbricata fucata</name>
    <dbReference type="NCBI Taxonomy" id="50426"/>
    <lineage>
        <taxon>Eukaryota</taxon>
        <taxon>Metazoa</taxon>
        <taxon>Spiralia</taxon>
        <taxon>Lophotrochozoa</taxon>
        <taxon>Mollusca</taxon>
        <taxon>Bivalvia</taxon>
        <taxon>Autobranchia</taxon>
        <taxon>Pteriomorphia</taxon>
        <taxon>Pterioida</taxon>
        <taxon>Pterioidea</taxon>
        <taxon>Pteriidae</taxon>
        <taxon>Pinctada</taxon>
    </lineage>
</organism>